<protein>
    <recommendedName>
        <fullName evidence="4">WYL domain-containing protein</fullName>
    </recommendedName>
</protein>
<dbReference type="Pfam" id="PF13671">
    <property type="entry name" value="AAA_33"/>
    <property type="match status" value="1"/>
</dbReference>
<dbReference type="Gene3D" id="3.40.50.300">
    <property type="entry name" value="P-loop containing nucleotide triphosphate hydrolases"/>
    <property type="match status" value="1"/>
</dbReference>
<evidence type="ECO:0008006" key="4">
    <source>
        <dbReference type="Google" id="ProtNLM"/>
    </source>
</evidence>
<dbReference type="PROSITE" id="PS52050">
    <property type="entry name" value="WYL"/>
    <property type="match status" value="1"/>
</dbReference>
<dbReference type="Proteomes" id="UP000238218">
    <property type="component" value="Unassembled WGS sequence"/>
</dbReference>
<proteinExistence type="predicted"/>
<feature type="region of interest" description="Disordered" evidence="1">
    <location>
        <begin position="722"/>
        <end position="741"/>
    </location>
</feature>
<evidence type="ECO:0000313" key="2">
    <source>
        <dbReference type="EMBL" id="PSB38488.1"/>
    </source>
</evidence>
<organism evidence="2 3">
    <name type="scientific">Aphanothece cf. minutissima CCALA 015</name>
    <dbReference type="NCBI Taxonomy" id="2107695"/>
    <lineage>
        <taxon>Bacteria</taxon>
        <taxon>Bacillati</taxon>
        <taxon>Cyanobacteriota</taxon>
        <taxon>Cyanophyceae</taxon>
        <taxon>Oscillatoriophycideae</taxon>
        <taxon>Chroococcales</taxon>
        <taxon>Aphanothecaceae</taxon>
        <taxon>Aphanothece</taxon>
    </lineage>
</organism>
<reference evidence="2 3" key="1">
    <citation type="submission" date="2018-02" db="EMBL/GenBank/DDBJ databases">
        <authorList>
            <person name="Moore K."/>
            <person name="Momper L."/>
        </authorList>
    </citation>
    <scope>NUCLEOTIDE SEQUENCE [LARGE SCALE GENOMIC DNA]</scope>
    <source>
        <strain evidence="2 3">CCALA 015</strain>
    </source>
</reference>
<name>A0ABX5FCR8_9CHRO</name>
<evidence type="ECO:0000256" key="1">
    <source>
        <dbReference type="SAM" id="MobiDB-lite"/>
    </source>
</evidence>
<accession>A0ABX5FCR8</accession>
<dbReference type="InterPro" id="IPR027417">
    <property type="entry name" value="P-loop_NTPase"/>
</dbReference>
<reference evidence="2 3" key="2">
    <citation type="submission" date="2018-03" db="EMBL/GenBank/DDBJ databases">
        <title>The ancient ancestry and fast evolution of plastids.</title>
        <authorList>
            <person name="Moore K.R."/>
            <person name="Magnabosco C."/>
            <person name="Momper L."/>
            <person name="Gold D.A."/>
            <person name="Bosak T."/>
            <person name="Fournier G.P."/>
        </authorList>
    </citation>
    <scope>NUCLEOTIDE SEQUENCE [LARGE SCALE GENOMIC DNA]</scope>
    <source>
        <strain evidence="2 3">CCALA 015</strain>
    </source>
</reference>
<comment type="caution">
    <text evidence="2">The sequence shown here is derived from an EMBL/GenBank/DDBJ whole genome shotgun (WGS) entry which is preliminary data.</text>
</comment>
<sequence>MLTSAPLVRKSGGVSPVAVAMASLRCHLLIGQPASGKTTLARALAPLLAGSGDPPALVLSTDAIRAEVFGDAAVQGPWVDIQQRLHQRLVEAVAAGIPVIVDATHARRAWRLAITQALPLPAPVEWIGWWLYTDLPTSLAWNARRSRPVPVPVIQEMAAALADPHFGPMRAEGFAALCSVVPTHHDDLTPVLQAELAALDRRIRSATNRERQVQRHGYSRLLDQERLLFLIRLLSTWPDLAASDPAGAEELGAILSPLPEGDLADRAAAFLGRLHGDAYADAAAIRRDLAWLEANGFCSAVPSTTPIQLAPLARTSHGAVHGGLPPMGDGPVFQRVMTLLRHLLQEPFDRPAERGSNLHQHLIAATEAIPGAYLPGETATLRKDLEKILTPYGFRHRNDNVRHGYCLGTAVLSPPRLRELHNVVRQTAGRLADPSAQDLLTELDERLGWSGISATEQAPVRSYARHAVVDMALVRRDSLAAPRRAEAIETAIVEHRRVLLKRFAEMGSFADGPSGELRVWPLQLIFHNVGWYLLFEEDHLGHDQGLIRCERLDRLALVQSRGDLRRNADSHGAALRRLERLLHHSGGIYFGIDLEQQRQIAGPSAQRRSQALVTLRFCCAPWSFAFIREGLQRYPIEHTRFSRPLPGDTWWHHPKAPHVLEPGPAGSSHPYPVELDLPPWTVAADIDLRSWLFAFGGGIRIESPDSLRLELLQRCRETIEANGTPEAEPAGFNFRRRARPD</sequence>
<dbReference type="EMBL" id="PVWP01000002">
    <property type="protein sequence ID" value="PSB38488.1"/>
    <property type="molecule type" value="Genomic_DNA"/>
</dbReference>
<dbReference type="SUPFAM" id="SSF52540">
    <property type="entry name" value="P-loop containing nucleoside triphosphate hydrolases"/>
    <property type="match status" value="1"/>
</dbReference>
<gene>
    <name evidence="2" type="ORF">C7B81_02600</name>
</gene>
<keyword evidence="3" id="KW-1185">Reference proteome</keyword>
<evidence type="ECO:0000313" key="3">
    <source>
        <dbReference type="Proteomes" id="UP000238218"/>
    </source>
</evidence>